<keyword evidence="3" id="KW-0106">Calcium</keyword>
<dbReference type="AlphaFoldDB" id="A0AAW0ZF81"/>
<dbReference type="PRINTS" id="PR00895">
    <property type="entry name" value="PENTAXIN"/>
</dbReference>
<protein>
    <recommendedName>
        <fullName evidence="8">Pentraxin (PTX) domain-containing protein</fullName>
    </recommendedName>
</protein>
<evidence type="ECO:0000256" key="7">
    <source>
        <dbReference type="SAM" id="Phobius"/>
    </source>
</evidence>
<evidence type="ECO:0000256" key="4">
    <source>
        <dbReference type="ARBA" id="ARBA00023157"/>
    </source>
</evidence>
<sequence length="348" mass="38611">MDESSNLFHRKRRNPAVAIVRLVSLGFVVLVLQLPDWATPIRHGQLGTPVHKVELTQKGYIQFLRWELPVPEFTEFTFCLWMKSNDLAHSHPIFSYSRKERERLVRSWIAPRGGSVHLEIDGKQVVAAASDIHENRWYHICLSWESEAGRYGLWLDGRLRARGRSVETIGHAIPSGGDMVLGQEYTDFDKGLDDGIEGSVVGFNLLLASAFDASDRLEAIHDTVPATSVSSHAAFPPFPTKLTHIHGAHSAFYTENAASYPALISVSPHTGEAMVDDRDAVSATKLAEWEEEEPPGLRLIKLSYARCEIGRASPYIAGGSMLISWTRTPVRVFGGAILKNVEGTCGHF</sequence>
<keyword evidence="7" id="KW-1133">Transmembrane helix</keyword>
<evidence type="ECO:0000259" key="8">
    <source>
        <dbReference type="PROSITE" id="PS51828"/>
    </source>
</evidence>
<dbReference type="Gene3D" id="2.60.120.200">
    <property type="match status" value="1"/>
</dbReference>
<evidence type="ECO:0000256" key="5">
    <source>
        <dbReference type="ARBA" id="ARBA00023180"/>
    </source>
</evidence>
<dbReference type="PANTHER" id="PTHR19277:SF161">
    <property type="entry name" value="LAMININ G DOMAIN-CONTAINING PROTEIN"/>
    <property type="match status" value="1"/>
</dbReference>
<dbReference type="SMART" id="SM00159">
    <property type="entry name" value="PTX"/>
    <property type="match status" value="1"/>
</dbReference>
<keyword evidence="5" id="KW-0325">Glycoprotein</keyword>
<keyword evidence="7" id="KW-0472">Membrane</keyword>
<dbReference type="EMBL" id="JAWNGG020000277">
    <property type="protein sequence ID" value="KAK9295258.1"/>
    <property type="molecule type" value="Genomic_DNA"/>
</dbReference>
<keyword evidence="10" id="KW-1185">Reference proteome</keyword>
<keyword evidence="7" id="KW-0812">Transmembrane</keyword>
<dbReference type="InterPro" id="IPR001759">
    <property type="entry name" value="PTX_dom"/>
</dbReference>
<evidence type="ECO:0000256" key="2">
    <source>
        <dbReference type="ARBA" id="ARBA00022723"/>
    </source>
</evidence>
<evidence type="ECO:0000313" key="9">
    <source>
        <dbReference type="EMBL" id="KAK9295258.1"/>
    </source>
</evidence>
<evidence type="ECO:0000256" key="6">
    <source>
        <dbReference type="PROSITE-ProRule" id="PRU01172"/>
    </source>
</evidence>
<dbReference type="PROSITE" id="PS51828">
    <property type="entry name" value="PTX_2"/>
    <property type="match status" value="1"/>
</dbReference>
<dbReference type="InterPro" id="IPR030476">
    <property type="entry name" value="Pentaxin_CS"/>
</dbReference>
<dbReference type="GO" id="GO:0046872">
    <property type="term" value="F:metal ion binding"/>
    <property type="evidence" value="ECO:0007669"/>
    <property type="project" value="UniProtKB-KW"/>
</dbReference>
<dbReference type="Proteomes" id="UP001432146">
    <property type="component" value="Unassembled WGS sequence"/>
</dbReference>
<proteinExistence type="predicted"/>
<feature type="transmembrane region" description="Helical" evidence="7">
    <location>
        <begin position="16"/>
        <end position="34"/>
    </location>
</feature>
<reference evidence="9 10" key="1">
    <citation type="submission" date="2024-05" db="EMBL/GenBank/DDBJ databases">
        <title>The nuclear and mitochondrial genome assemblies of Tetragonisca angustula (Apidae: Meliponini), a tiny yet remarkable pollinator in the Neotropics.</title>
        <authorList>
            <person name="Ferrari R."/>
            <person name="Ricardo P.C."/>
            <person name="Dias F.C."/>
            <person name="Araujo N.S."/>
            <person name="Soares D.O."/>
            <person name="Zhou Q.-S."/>
            <person name="Zhu C.-D."/>
            <person name="Coutinho L."/>
            <person name="Airas M.C."/>
            <person name="Batista T.M."/>
        </authorList>
    </citation>
    <scope>NUCLEOTIDE SEQUENCE [LARGE SCALE GENOMIC DNA]</scope>
    <source>
        <strain evidence="9">ASF017062</strain>
        <tissue evidence="9">Abdomen</tissue>
    </source>
</reference>
<evidence type="ECO:0000256" key="3">
    <source>
        <dbReference type="ARBA" id="ARBA00022837"/>
    </source>
</evidence>
<evidence type="ECO:0000256" key="1">
    <source>
        <dbReference type="ARBA" id="ARBA00001913"/>
    </source>
</evidence>
<keyword evidence="4" id="KW-1015">Disulfide bond</keyword>
<dbReference type="InterPro" id="IPR013320">
    <property type="entry name" value="ConA-like_dom_sf"/>
</dbReference>
<dbReference type="PANTHER" id="PTHR19277">
    <property type="entry name" value="PENTRAXIN"/>
    <property type="match status" value="1"/>
</dbReference>
<gene>
    <name evidence="9" type="ORF">QLX08_010393</name>
</gene>
<organism evidence="9 10">
    <name type="scientific">Tetragonisca angustula</name>
    <dbReference type="NCBI Taxonomy" id="166442"/>
    <lineage>
        <taxon>Eukaryota</taxon>
        <taxon>Metazoa</taxon>
        <taxon>Ecdysozoa</taxon>
        <taxon>Arthropoda</taxon>
        <taxon>Hexapoda</taxon>
        <taxon>Insecta</taxon>
        <taxon>Pterygota</taxon>
        <taxon>Neoptera</taxon>
        <taxon>Endopterygota</taxon>
        <taxon>Hymenoptera</taxon>
        <taxon>Apocrita</taxon>
        <taxon>Aculeata</taxon>
        <taxon>Apoidea</taxon>
        <taxon>Anthophila</taxon>
        <taxon>Apidae</taxon>
        <taxon>Tetragonisca</taxon>
    </lineage>
</organism>
<comment type="caution">
    <text evidence="6">Lacks conserved residue(s) required for the propagation of feature annotation.</text>
</comment>
<name>A0AAW0ZF81_9HYME</name>
<dbReference type="PROSITE" id="PS00289">
    <property type="entry name" value="PTX_1"/>
    <property type="match status" value="1"/>
</dbReference>
<dbReference type="Pfam" id="PF00354">
    <property type="entry name" value="Pentaxin"/>
    <property type="match status" value="1"/>
</dbReference>
<dbReference type="InterPro" id="IPR051360">
    <property type="entry name" value="Neuronal_Pentraxin_Related"/>
</dbReference>
<comment type="cofactor">
    <cofactor evidence="1">
        <name>Ca(2+)</name>
        <dbReference type="ChEBI" id="CHEBI:29108"/>
    </cofactor>
</comment>
<comment type="caution">
    <text evidence="9">The sequence shown here is derived from an EMBL/GenBank/DDBJ whole genome shotgun (WGS) entry which is preliminary data.</text>
</comment>
<keyword evidence="2" id="KW-0479">Metal-binding</keyword>
<accession>A0AAW0ZF81</accession>
<dbReference type="SUPFAM" id="SSF49899">
    <property type="entry name" value="Concanavalin A-like lectins/glucanases"/>
    <property type="match status" value="1"/>
</dbReference>
<evidence type="ECO:0000313" key="10">
    <source>
        <dbReference type="Proteomes" id="UP001432146"/>
    </source>
</evidence>
<feature type="domain" description="Pentraxin (PTX)" evidence="8">
    <location>
        <begin position="46"/>
        <end position="233"/>
    </location>
</feature>